<name>A0A9D4KIH8_DREPO</name>
<reference evidence="1" key="2">
    <citation type="submission" date="2020-11" db="EMBL/GenBank/DDBJ databases">
        <authorList>
            <person name="McCartney M.A."/>
            <person name="Auch B."/>
            <person name="Kono T."/>
            <person name="Mallez S."/>
            <person name="Becker A."/>
            <person name="Gohl D.M."/>
            <person name="Silverstein K.A.T."/>
            <person name="Koren S."/>
            <person name="Bechman K.B."/>
            <person name="Herman A."/>
            <person name="Abrahante J.E."/>
            <person name="Garbe J."/>
        </authorList>
    </citation>
    <scope>NUCLEOTIDE SEQUENCE</scope>
    <source>
        <strain evidence="1">Duluth1</strain>
        <tissue evidence="1">Whole animal</tissue>
    </source>
</reference>
<proteinExistence type="predicted"/>
<dbReference type="AlphaFoldDB" id="A0A9D4KIH8"/>
<gene>
    <name evidence="1" type="ORF">DPMN_113284</name>
</gene>
<evidence type="ECO:0000313" key="2">
    <source>
        <dbReference type="Proteomes" id="UP000828390"/>
    </source>
</evidence>
<comment type="caution">
    <text evidence="1">The sequence shown here is derived from an EMBL/GenBank/DDBJ whole genome shotgun (WGS) entry which is preliminary data.</text>
</comment>
<dbReference type="EMBL" id="JAIWYP010000004">
    <property type="protein sequence ID" value="KAH3839847.1"/>
    <property type="molecule type" value="Genomic_DNA"/>
</dbReference>
<protein>
    <submittedName>
        <fullName evidence="1">Uncharacterized protein</fullName>
    </submittedName>
</protein>
<organism evidence="1 2">
    <name type="scientific">Dreissena polymorpha</name>
    <name type="common">Zebra mussel</name>
    <name type="synonym">Mytilus polymorpha</name>
    <dbReference type="NCBI Taxonomy" id="45954"/>
    <lineage>
        <taxon>Eukaryota</taxon>
        <taxon>Metazoa</taxon>
        <taxon>Spiralia</taxon>
        <taxon>Lophotrochozoa</taxon>
        <taxon>Mollusca</taxon>
        <taxon>Bivalvia</taxon>
        <taxon>Autobranchia</taxon>
        <taxon>Heteroconchia</taxon>
        <taxon>Euheterodonta</taxon>
        <taxon>Imparidentia</taxon>
        <taxon>Neoheterodontei</taxon>
        <taxon>Myida</taxon>
        <taxon>Dreissenoidea</taxon>
        <taxon>Dreissenidae</taxon>
        <taxon>Dreissena</taxon>
    </lineage>
</organism>
<evidence type="ECO:0000313" key="1">
    <source>
        <dbReference type="EMBL" id="KAH3839847.1"/>
    </source>
</evidence>
<keyword evidence="2" id="KW-1185">Reference proteome</keyword>
<dbReference type="Proteomes" id="UP000828390">
    <property type="component" value="Unassembled WGS sequence"/>
</dbReference>
<reference evidence="1" key="1">
    <citation type="journal article" date="2019" name="bioRxiv">
        <title>The Genome of the Zebra Mussel, Dreissena polymorpha: A Resource for Invasive Species Research.</title>
        <authorList>
            <person name="McCartney M.A."/>
            <person name="Auch B."/>
            <person name="Kono T."/>
            <person name="Mallez S."/>
            <person name="Zhang Y."/>
            <person name="Obille A."/>
            <person name="Becker A."/>
            <person name="Abrahante J.E."/>
            <person name="Garbe J."/>
            <person name="Badalamenti J.P."/>
            <person name="Herman A."/>
            <person name="Mangelson H."/>
            <person name="Liachko I."/>
            <person name="Sullivan S."/>
            <person name="Sone E.D."/>
            <person name="Koren S."/>
            <person name="Silverstein K.A.T."/>
            <person name="Beckman K.B."/>
            <person name="Gohl D.M."/>
        </authorList>
    </citation>
    <scope>NUCLEOTIDE SEQUENCE</scope>
    <source>
        <strain evidence="1">Duluth1</strain>
        <tissue evidence="1">Whole animal</tissue>
    </source>
</reference>
<accession>A0A9D4KIH8</accession>
<sequence>MEKKVDLIAKAFNNSSQSTSGDYSSAPSTRTLNTQYIITTDPRPFTGGPLFQATLPLPTHTISPQNAEVASTHIPYTSTWFFLV</sequence>